<keyword evidence="6 13" id="KW-1133">Transmembrane helix</keyword>
<evidence type="ECO:0000256" key="3">
    <source>
        <dbReference type="ARBA" id="ARBA00022448"/>
    </source>
</evidence>
<organism evidence="14 15">
    <name type="scientific">Zophobas morio</name>
    <dbReference type="NCBI Taxonomy" id="2755281"/>
    <lineage>
        <taxon>Eukaryota</taxon>
        <taxon>Metazoa</taxon>
        <taxon>Ecdysozoa</taxon>
        <taxon>Arthropoda</taxon>
        <taxon>Hexapoda</taxon>
        <taxon>Insecta</taxon>
        <taxon>Pterygota</taxon>
        <taxon>Neoptera</taxon>
        <taxon>Endopterygota</taxon>
        <taxon>Coleoptera</taxon>
        <taxon>Polyphaga</taxon>
        <taxon>Cucujiformia</taxon>
        <taxon>Tenebrionidae</taxon>
        <taxon>Zophobas</taxon>
    </lineage>
</organism>
<reference evidence="14" key="1">
    <citation type="journal article" date="2023" name="G3 (Bethesda)">
        <title>Whole genome assemblies of Zophobas morio and Tenebrio molitor.</title>
        <authorList>
            <person name="Kaur S."/>
            <person name="Stinson S.A."/>
            <person name="diCenzo G.C."/>
        </authorList>
    </citation>
    <scope>NUCLEOTIDE SEQUENCE</scope>
    <source>
        <strain evidence="14">QUZm001</strain>
    </source>
</reference>
<protein>
    <recommendedName>
        <fullName evidence="16">Sodium channel protein Nach</fullName>
    </recommendedName>
</protein>
<keyword evidence="11 12" id="KW-0407">Ion channel</keyword>
<sequence length="456" mass="52910">MDVVVTIPINNEQNSLARKKSKIRVYCEEFCSKTGIHGTPMHLWDMPFPAVTICPEAKIKATKFKLENEDKLWNKLIDVLMFCRRNTSMTKLSPIPQHVVDLNTIKYLLTYVPSLKDIIHYTEPSEYINFFSPTLTNFGECYTFNMIDKSELFNDITYLYENHSVHRKSCYWSVDDNYVITKNNTIPVRATAISDIFFLSLHTLVLEKNEQCNSNDGYKIILHHPADIPTLLFQQSVPIALSSNYKILIRPEVTVTSDNLKKYDPHRRHCFYSRERSLKFFKTYTKHNCKIECLANYTLSECHCVPYFLPHEKSTTICSLVDASCASNCEKHMFHMDMEAEIDDEGPNILRVCDCLPLCTLINYNTQVHHNKVGRVPGQPLSRSEVEIGYKEMEFPIMERQELFSNADFWANCGGLLGLFTGFSVVSLAEIIYYLSIRWICDLCCFGERILRKRDH</sequence>
<evidence type="ECO:0008006" key="16">
    <source>
        <dbReference type="Google" id="ProtNLM"/>
    </source>
</evidence>
<feature type="transmembrane region" description="Helical" evidence="13">
    <location>
        <begin position="409"/>
        <end position="429"/>
    </location>
</feature>
<keyword evidence="3 12" id="KW-0813">Transport</keyword>
<evidence type="ECO:0000256" key="2">
    <source>
        <dbReference type="ARBA" id="ARBA00007193"/>
    </source>
</evidence>
<dbReference type="GO" id="GO:0015280">
    <property type="term" value="F:ligand-gated sodium channel activity"/>
    <property type="evidence" value="ECO:0007669"/>
    <property type="project" value="TreeGrafter"/>
</dbReference>
<evidence type="ECO:0000256" key="11">
    <source>
        <dbReference type="ARBA" id="ARBA00023303"/>
    </source>
</evidence>
<keyword evidence="15" id="KW-1185">Reference proteome</keyword>
<dbReference type="AlphaFoldDB" id="A0AA38ID60"/>
<accession>A0AA38ID60</accession>
<dbReference type="Proteomes" id="UP001168821">
    <property type="component" value="Unassembled WGS sequence"/>
</dbReference>
<dbReference type="InterPro" id="IPR001873">
    <property type="entry name" value="ENaC"/>
</dbReference>
<evidence type="ECO:0000256" key="12">
    <source>
        <dbReference type="RuleBase" id="RU000679"/>
    </source>
</evidence>
<dbReference type="EMBL" id="JALNTZ010000004">
    <property type="protein sequence ID" value="KAJ3654272.1"/>
    <property type="molecule type" value="Genomic_DNA"/>
</dbReference>
<evidence type="ECO:0000256" key="1">
    <source>
        <dbReference type="ARBA" id="ARBA00004141"/>
    </source>
</evidence>
<keyword evidence="9 13" id="KW-0472">Membrane</keyword>
<dbReference type="Gene3D" id="1.10.287.820">
    <property type="entry name" value="Acid-sensing ion channel domain"/>
    <property type="match status" value="1"/>
</dbReference>
<keyword evidence="10 12" id="KW-0739">Sodium transport</keyword>
<evidence type="ECO:0000256" key="13">
    <source>
        <dbReference type="SAM" id="Phobius"/>
    </source>
</evidence>
<dbReference type="PANTHER" id="PTHR11690">
    <property type="entry name" value="AMILORIDE-SENSITIVE SODIUM CHANNEL-RELATED"/>
    <property type="match status" value="1"/>
</dbReference>
<comment type="caution">
    <text evidence="14">The sequence shown here is derived from an EMBL/GenBank/DDBJ whole genome shotgun (WGS) entry which is preliminary data.</text>
</comment>
<dbReference type="Pfam" id="PF00858">
    <property type="entry name" value="ASC"/>
    <property type="match status" value="1"/>
</dbReference>
<evidence type="ECO:0000313" key="15">
    <source>
        <dbReference type="Proteomes" id="UP001168821"/>
    </source>
</evidence>
<dbReference type="GO" id="GO:0005886">
    <property type="term" value="C:plasma membrane"/>
    <property type="evidence" value="ECO:0007669"/>
    <property type="project" value="TreeGrafter"/>
</dbReference>
<keyword evidence="4 12" id="KW-0894">Sodium channel</keyword>
<proteinExistence type="inferred from homology"/>
<evidence type="ECO:0000256" key="5">
    <source>
        <dbReference type="ARBA" id="ARBA00022692"/>
    </source>
</evidence>
<evidence type="ECO:0000256" key="9">
    <source>
        <dbReference type="ARBA" id="ARBA00023136"/>
    </source>
</evidence>
<dbReference type="Gene3D" id="1.10.287.770">
    <property type="entry name" value="YojJ-like"/>
    <property type="match status" value="1"/>
</dbReference>
<evidence type="ECO:0000313" key="14">
    <source>
        <dbReference type="EMBL" id="KAJ3654272.1"/>
    </source>
</evidence>
<comment type="similarity">
    <text evidence="2 12">Belongs to the amiloride-sensitive sodium channel (TC 1.A.6) family.</text>
</comment>
<keyword evidence="5 12" id="KW-0812">Transmembrane</keyword>
<evidence type="ECO:0000256" key="7">
    <source>
        <dbReference type="ARBA" id="ARBA00023053"/>
    </source>
</evidence>
<keyword evidence="7" id="KW-0915">Sodium</keyword>
<evidence type="ECO:0000256" key="6">
    <source>
        <dbReference type="ARBA" id="ARBA00022989"/>
    </source>
</evidence>
<keyword evidence="8 12" id="KW-0406">Ion transport</keyword>
<evidence type="ECO:0000256" key="4">
    <source>
        <dbReference type="ARBA" id="ARBA00022461"/>
    </source>
</evidence>
<evidence type="ECO:0000256" key="8">
    <source>
        <dbReference type="ARBA" id="ARBA00023065"/>
    </source>
</evidence>
<dbReference type="PRINTS" id="PR01078">
    <property type="entry name" value="AMINACHANNEL"/>
</dbReference>
<dbReference type="PANTHER" id="PTHR11690:SF288">
    <property type="entry name" value="AMILORIDE-SENSITIVE NA+ CHANNEL-RELATED"/>
    <property type="match status" value="1"/>
</dbReference>
<gene>
    <name evidence="14" type="ORF">Zmor_013470</name>
</gene>
<evidence type="ECO:0000256" key="10">
    <source>
        <dbReference type="ARBA" id="ARBA00023201"/>
    </source>
</evidence>
<name>A0AA38ID60_9CUCU</name>
<comment type="subcellular location">
    <subcellularLocation>
        <location evidence="1">Membrane</location>
        <topology evidence="1">Multi-pass membrane protein</topology>
    </subcellularLocation>
</comment>